<organism evidence="1 2">
    <name type="scientific">Pigmentiphaga litoralis</name>
    <dbReference type="NCBI Taxonomy" id="516702"/>
    <lineage>
        <taxon>Bacteria</taxon>
        <taxon>Pseudomonadati</taxon>
        <taxon>Pseudomonadota</taxon>
        <taxon>Betaproteobacteria</taxon>
        <taxon>Burkholderiales</taxon>
        <taxon>Alcaligenaceae</taxon>
        <taxon>Pigmentiphaga</taxon>
    </lineage>
</organism>
<name>A0A7Y9LLB5_9BURK</name>
<dbReference type="EMBL" id="JACBYR010000001">
    <property type="protein sequence ID" value="NYE83774.1"/>
    <property type="molecule type" value="Genomic_DNA"/>
</dbReference>
<comment type="caution">
    <text evidence="1">The sequence shown here is derived from an EMBL/GenBank/DDBJ whole genome shotgun (WGS) entry which is preliminary data.</text>
</comment>
<dbReference type="AlphaFoldDB" id="A0A7Y9LLB5"/>
<dbReference type="RefSeq" id="WP_179587547.1">
    <property type="nucleotide sequence ID" value="NZ_JACBYR010000001.1"/>
</dbReference>
<sequence length="57" mass="5931">MVKLLRIGVGAVDSACDLKWEIAHAGNVKDDAPAVGTSRAISGHTGDPCTVAVLKEW</sequence>
<evidence type="ECO:0000313" key="2">
    <source>
        <dbReference type="Proteomes" id="UP000542125"/>
    </source>
</evidence>
<accession>A0A7Y9LLB5</accession>
<evidence type="ECO:0000313" key="1">
    <source>
        <dbReference type="EMBL" id="NYE83774.1"/>
    </source>
</evidence>
<dbReference type="Proteomes" id="UP000542125">
    <property type="component" value="Unassembled WGS sequence"/>
</dbReference>
<proteinExistence type="predicted"/>
<protein>
    <submittedName>
        <fullName evidence="1">Uncharacterized protein</fullName>
    </submittedName>
</protein>
<gene>
    <name evidence="1" type="ORF">FHW18_003045</name>
</gene>
<keyword evidence="2" id="KW-1185">Reference proteome</keyword>
<reference evidence="1 2" key="1">
    <citation type="submission" date="2020-07" db="EMBL/GenBank/DDBJ databases">
        <title>Genomic Encyclopedia of Type Strains, Phase IV (KMG-V): Genome sequencing to study the core and pangenomes of soil and plant-associated prokaryotes.</title>
        <authorList>
            <person name="Whitman W."/>
        </authorList>
    </citation>
    <scope>NUCLEOTIDE SEQUENCE [LARGE SCALE GENOMIC DNA]</scope>
    <source>
        <strain evidence="1 2">SAS40</strain>
    </source>
</reference>